<proteinExistence type="predicted"/>
<dbReference type="AlphaFoldDB" id="A0A371EWJ6"/>
<evidence type="ECO:0000256" key="1">
    <source>
        <dbReference type="SAM" id="MobiDB-lite"/>
    </source>
</evidence>
<feature type="compositionally biased region" description="Basic and acidic residues" evidence="1">
    <location>
        <begin position="59"/>
        <end position="74"/>
    </location>
</feature>
<protein>
    <submittedName>
        <fullName evidence="2">Uncharacterized protein</fullName>
    </submittedName>
</protein>
<feature type="region of interest" description="Disordered" evidence="1">
    <location>
        <begin position="23"/>
        <end position="81"/>
    </location>
</feature>
<organism evidence="2 3">
    <name type="scientific">Mucuna pruriens</name>
    <name type="common">Velvet bean</name>
    <name type="synonym">Dolichos pruriens</name>
    <dbReference type="NCBI Taxonomy" id="157652"/>
    <lineage>
        <taxon>Eukaryota</taxon>
        <taxon>Viridiplantae</taxon>
        <taxon>Streptophyta</taxon>
        <taxon>Embryophyta</taxon>
        <taxon>Tracheophyta</taxon>
        <taxon>Spermatophyta</taxon>
        <taxon>Magnoliopsida</taxon>
        <taxon>eudicotyledons</taxon>
        <taxon>Gunneridae</taxon>
        <taxon>Pentapetalae</taxon>
        <taxon>rosids</taxon>
        <taxon>fabids</taxon>
        <taxon>Fabales</taxon>
        <taxon>Fabaceae</taxon>
        <taxon>Papilionoideae</taxon>
        <taxon>50 kb inversion clade</taxon>
        <taxon>NPAAA clade</taxon>
        <taxon>indigoferoid/millettioid clade</taxon>
        <taxon>Phaseoleae</taxon>
        <taxon>Mucuna</taxon>
    </lineage>
</organism>
<dbReference type="EMBL" id="QJKJ01011709">
    <property type="protein sequence ID" value="RDX70425.1"/>
    <property type="molecule type" value="Genomic_DNA"/>
</dbReference>
<reference evidence="2" key="1">
    <citation type="submission" date="2018-05" db="EMBL/GenBank/DDBJ databases">
        <title>Draft genome of Mucuna pruriens seed.</title>
        <authorList>
            <person name="Nnadi N.E."/>
            <person name="Vos R."/>
            <person name="Hasami M.H."/>
            <person name="Devisetty U.K."/>
            <person name="Aguiy J.C."/>
        </authorList>
    </citation>
    <scope>NUCLEOTIDE SEQUENCE [LARGE SCALE GENOMIC DNA]</scope>
    <source>
        <strain evidence="2">JCA_2017</strain>
    </source>
</reference>
<name>A0A371EWJ6_MUCPR</name>
<dbReference type="Proteomes" id="UP000257109">
    <property type="component" value="Unassembled WGS sequence"/>
</dbReference>
<feature type="non-terminal residue" evidence="2">
    <location>
        <position position="1"/>
    </location>
</feature>
<evidence type="ECO:0000313" key="2">
    <source>
        <dbReference type="EMBL" id="RDX70425.1"/>
    </source>
</evidence>
<accession>A0A371EWJ6</accession>
<sequence length="81" mass="8937">MAITKQTDFEVDQIRVRVRRGGVHGGISMDGGRRRGRGRVTEGQSDVGGSWGPSKRAKKDPVPNETAKKGHPMEQDIPNIW</sequence>
<evidence type="ECO:0000313" key="3">
    <source>
        <dbReference type="Proteomes" id="UP000257109"/>
    </source>
</evidence>
<gene>
    <name evidence="2" type="ORF">CR513_50335</name>
</gene>
<comment type="caution">
    <text evidence="2">The sequence shown here is derived from an EMBL/GenBank/DDBJ whole genome shotgun (WGS) entry which is preliminary data.</text>
</comment>
<keyword evidence="3" id="KW-1185">Reference proteome</keyword>